<evidence type="ECO:0000256" key="1">
    <source>
        <dbReference type="SAM" id="SignalP"/>
    </source>
</evidence>
<comment type="caution">
    <text evidence="2">The sequence shown here is derived from an EMBL/GenBank/DDBJ whole genome shotgun (WGS) entry which is preliminary data.</text>
</comment>
<name>A0A0D0IZQ0_AGRTU</name>
<dbReference type="AlphaFoldDB" id="A0A0D0IZQ0"/>
<organism evidence="2 3">
    <name type="scientific">Agrobacterium tumefaciens</name>
    <dbReference type="NCBI Taxonomy" id="358"/>
    <lineage>
        <taxon>Bacteria</taxon>
        <taxon>Pseudomonadati</taxon>
        <taxon>Pseudomonadota</taxon>
        <taxon>Alphaproteobacteria</taxon>
        <taxon>Hyphomicrobiales</taxon>
        <taxon>Rhizobiaceae</taxon>
        <taxon>Rhizobium/Agrobacterium group</taxon>
        <taxon>Agrobacterium</taxon>
        <taxon>Agrobacterium tumefaciens complex</taxon>
    </lineage>
</organism>
<reference evidence="2 3" key="1">
    <citation type="submission" date="2014-12" db="EMBL/GenBank/DDBJ databases">
        <title>16Stimator: statistical estimation of ribosomal gene copy numbers from draft genome assemblies.</title>
        <authorList>
            <person name="Perisin M.A."/>
            <person name="Vetter M."/>
            <person name="Gilbert J.A."/>
            <person name="Bergelson J."/>
        </authorList>
    </citation>
    <scope>NUCLEOTIDE SEQUENCE [LARGE SCALE GENOMIC DNA]</scope>
    <source>
        <strain evidence="2 3">MEJ076</strain>
    </source>
</reference>
<dbReference type="EMBL" id="JXQV01000032">
    <property type="protein sequence ID" value="KIP98704.1"/>
    <property type="molecule type" value="Genomic_DNA"/>
</dbReference>
<sequence length="193" mass="21168">MKQETHMRWIAKATAITATALLTTASIVNAVEIHNGAISEAEVLQTQKAWGEALVAISREYEEKGAKPAHDVAAKVIDAAYGYQLGPVLFKPTLTQEPQTFRTDREGALAYFVGQNPKYPADTGFALKGWREVDVKNAAILLDGEYATTLGKVSFTDKDGKVTTVDKSWTFKKDDEGTIRIVQHHSSLPYAVK</sequence>
<keyword evidence="1" id="KW-0732">Signal</keyword>
<dbReference type="InterPro" id="IPR016878">
    <property type="entry name" value="MICAH-like"/>
</dbReference>
<gene>
    <name evidence="2" type="ORF">RU07_21985</name>
</gene>
<dbReference type="Gene3D" id="3.10.450.50">
    <property type="match status" value="1"/>
</dbReference>
<dbReference type="PIRSF" id="PIRSF028288">
    <property type="entry name" value="UCP028288"/>
    <property type="match status" value="1"/>
</dbReference>
<dbReference type="Proteomes" id="UP000035017">
    <property type="component" value="Unassembled WGS sequence"/>
</dbReference>
<evidence type="ECO:0000313" key="2">
    <source>
        <dbReference type="EMBL" id="KIP98704.1"/>
    </source>
</evidence>
<feature type="chain" id="PRO_5002213254" description="Phosphoribosyl-AMP cyclohydrolase" evidence="1">
    <location>
        <begin position="31"/>
        <end position="193"/>
    </location>
</feature>
<evidence type="ECO:0008006" key="4">
    <source>
        <dbReference type="Google" id="ProtNLM"/>
    </source>
</evidence>
<dbReference type="InterPro" id="IPR032710">
    <property type="entry name" value="NTF2-like_dom_sf"/>
</dbReference>
<feature type="signal peptide" evidence="1">
    <location>
        <begin position="1"/>
        <end position="30"/>
    </location>
</feature>
<proteinExistence type="predicted"/>
<protein>
    <recommendedName>
        <fullName evidence="4">Phosphoribosyl-AMP cyclohydrolase</fullName>
    </recommendedName>
</protein>
<accession>A0A0D0IZQ0</accession>
<evidence type="ECO:0000313" key="3">
    <source>
        <dbReference type="Proteomes" id="UP000035017"/>
    </source>
</evidence>
<dbReference type="SUPFAM" id="SSF54427">
    <property type="entry name" value="NTF2-like"/>
    <property type="match status" value="1"/>
</dbReference>